<feature type="compositionally biased region" description="Basic and acidic residues" evidence="1">
    <location>
        <begin position="486"/>
        <end position="499"/>
    </location>
</feature>
<evidence type="ECO:0000256" key="1">
    <source>
        <dbReference type="SAM" id="MobiDB-lite"/>
    </source>
</evidence>
<feature type="compositionally biased region" description="Gly residues" evidence="1">
    <location>
        <begin position="505"/>
        <end position="524"/>
    </location>
</feature>
<accession>A0AAD0L4W9</accession>
<feature type="region of interest" description="Disordered" evidence="1">
    <location>
        <begin position="465"/>
        <end position="536"/>
    </location>
</feature>
<dbReference type="Proteomes" id="UP000250143">
    <property type="component" value="Chromosome"/>
</dbReference>
<keyword evidence="4" id="KW-1185">Reference proteome</keyword>
<reference evidence="4 5" key="1">
    <citation type="submission" date="2017-09" db="EMBL/GenBank/DDBJ databases">
        <title>Predominant Lactobacillus spp. isolated from feces of mice subjected to short-term calorie restriction.</title>
        <authorList>
            <person name="Zhang C."/>
            <person name="Zhao L."/>
            <person name="Pan F."/>
        </authorList>
    </citation>
    <scope>NUCLEOTIDE SEQUENCE [LARGE SCALE GENOMIC DNA]</scope>
    <source>
        <strain evidence="3 4">CR141</strain>
        <strain evidence="2 5">CR147</strain>
    </source>
</reference>
<dbReference type="AlphaFoldDB" id="A0AAD0L4W9"/>
<evidence type="ECO:0000313" key="3">
    <source>
        <dbReference type="EMBL" id="AWZ39703.1"/>
    </source>
</evidence>
<evidence type="ECO:0000313" key="4">
    <source>
        <dbReference type="Proteomes" id="UP000250143"/>
    </source>
</evidence>
<dbReference type="EMBL" id="CP023566">
    <property type="protein sequence ID" value="AWZ39703.1"/>
    <property type="molecule type" value="Genomic_DNA"/>
</dbReference>
<dbReference type="Proteomes" id="UP000250153">
    <property type="component" value="Chromosome"/>
</dbReference>
<dbReference type="GeneID" id="48467592"/>
<protein>
    <submittedName>
        <fullName evidence="2">Uncharacterized protein</fullName>
    </submittedName>
</protein>
<feature type="compositionally biased region" description="Basic and acidic residues" evidence="1">
    <location>
        <begin position="465"/>
        <end position="476"/>
    </location>
</feature>
<dbReference type="KEGG" id="lmur:CPS94_10540"/>
<dbReference type="EMBL" id="CP023565">
    <property type="protein sequence ID" value="AWZ39325.1"/>
    <property type="molecule type" value="Genomic_DNA"/>
</dbReference>
<proteinExistence type="predicted"/>
<sequence>MSIFSSIRKNKWYFPGGRDLQLESGSNAALEMFRDDPLDSLTREICQNSLDAKLEENKPVRVAFKLLKKKTSSIQGIDELRKDIVKKAKKQWPNEANTQRMLQRMEEVLDQEYLDILKISDYNTTGLLKNNWESLIDQVGSSVKKDSSSAGSFGIGKGAPFAVSDLRMVFYNTVAEEQNRSIGVMKFVSFKEGDKITQGTGYLGKNGKQPLEKNVTFDDDIRKESGTDIYIIGINKDIFENWESQIKYSLVDNFLYSFYKQKLVVDINNFEVDFSTINEIIAEIKSNKKLTKRYTNVLSYYGVLKDEEHDVFPLIGLEKYGIQPGEATLIASKNVESNRRVLMTRSAGMKIYEQKNISGTLKFSGIFYADGRNINDFLKQVENPNHDKWSADRYSDDPKFAKNLLKDLRKFIRESINQKYKEKIEDEVDAFGISEFLPDDINDLKGREGLSKQKDDIKIELVHKESTSSKSTRDYETSFDDDMSDDFERTGRKPGEHGGAESYGTGNGKGLGTGDNQNGIGGSMGNFDKTSGDQYLNKGRRNRSRITRIKYRCIEVDAAHGIHDLLLWSDHDLSNVKVDVDIIGDSGNKGYVSVLNAQVSNANFETQGHSIYLPQILKKRWQKVRIKLNRNTRLKLEVEVYAYTK</sequence>
<evidence type="ECO:0000313" key="5">
    <source>
        <dbReference type="Proteomes" id="UP000250153"/>
    </source>
</evidence>
<evidence type="ECO:0000313" key="2">
    <source>
        <dbReference type="EMBL" id="AWZ39325.1"/>
    </source>
</evidence>
<gene>
    <name evidence="3" type="ORF">CPQ89_00960</name>
    <name evidence="2" type="ORF">CPS94_10540</name>
</gene>
<organism evidence="2 5">
    <name type="scientific">Ligilactobacillus murinus</name>
    <dbReference type="NCBI Taxonomy" id="1622"/>
    <lineage>
        <taxon>Bacteria</taxon>
        <taxon>Bacillati</taxon>
        <taxon>Bacillota</taxon>
        <taxon>Bacilli</taxon>
        <taxon>Lactobacillales</taxon>
        <taxon>Lactobacillaceae</taxon>
        <taxon>Ligilactobacillus</taxon>
    </lineage>
</organism>
<name>A0AAD0L4W9_9LACO</name>
<dbReference type="RefSeq" id="WP_112193330.1">
    <property type="nucleotide sequence ID" value="NZ_CP023565.1"/>
</dbReference>